<reference evidence="1 2" key="1">
    <citation type="submission" date="2020-08" db="EMBL/GenBank/DDBJ databases">
        <title>Genomic Encyclopedia of Type Strains, Phase IV (KMG-V): Genome sequencing to study the core and pangenomes of soil and plant-associated prokaryotes.</title>
        <authorList>
            <person name="Whitman W."/>
        </authorList>
    </citation>
    <scope>NUCLEOTIDE SEQUENCE [LARGE SCALE GENOMIC DNA]</scope>
    <source>
        <strain evidence="1 2">X5P2</strain>
    </source>
</reference>
<evidence type="ECO:0000313" key="1">
    <source>
        <dbReference type="EMBL" id="MBB5329203.1"/>
    </source>
</evidence>
<dbReference type="EMBL" id="JACHEB010000006">
    <property type="protein sequence ID" value="MBB5329203.1"/>
    <property type="molecule type" value="Genomic_DNA"/>
</dbReference>
<accession>A0A9X0QFA5</accession>
<name>A0A9X0QFA5_9BACT</name>
<organism evidence="1 2">
    <name type="scientific">Tunturiibacter gelidiferens</name>
    <dbReference type="NCBI Taxonomy" id="3069689"/>
    <lineage>
        <taxon>Bacteria</taxon>
        <taxon>Pseudomonadati</taxon>
        <taxon>Acidobacteriota</taxon>
        <taxon>Terriglobia</taxon>
        <taxon>Terriglobales</taxon>
        <taxon>Acidobacteriaceae</taxon>
        <taxon>Tunturiibacter</taxon>
    </lineage>
</organism>
<protein>
    <submittedName>
        <fullName evidence="1">Uncharacterized protein</fullName>
    </submittedName>
</protein>
<comment type="caution">
    <text evidence="1">The sequence shown here is derived from an EMBL/GenBank/DDBJ whole genome shotgun (WGS) entry which is preliminary data.</text>
</comment>
<keyword evidence="2" id="KW-1185">Reference proteome</keyword>
<proteinExistence type="predicted"/>
<dbReference type="Proteomes" id="UP000535182">
    <property type="component" value="Unassembled WGS sequence"/>
</dbReference>
<sequence length="124" mass="13878">MTASINSTQMAMLDVHRSTKVSVECLHEKRLLKCPFVKIACPEADRVSGLRQNTNLRQPHLSTWCAKQLHRPASRQHAMSFIEASNKAISEVQVPISKSEMIQPAGDPNEAPWYMENGVFGNFA</sequence>
<gene>
    <name evidence="1" type="ORF">HDF14_002821</name>
</gene>
<dbReference type="AlphaFoldDB" id="A0A9X0QFA5"/>
<evidence type="ECO:0000313" key="2">
    <source>
        <dbReference type="Proteomes" id="UP000535182"/>
    </source>
</evidence>